<dbReference type="Proteomes" id="UP000031623">
    <property type="component" value="Chromosome"/>
</dbReference>
<keyword evidence="3" id="KW-1185">Reference proteome</keyword>
<dbReference type="AlphaFoldDB" id="A0A090AHM5"/>
<proteinExistence type="predicted"/>
<organism evidence="2 3">
    <name type="scientific">Thioploca ingrica</name>
    <dbReference type="NCBI Taxonomy" id="40754"/>
    <lineage>
        <taxon>Bacteria</taxon>
        <taxon>Pseudomonadati</taxon>
        <taxon>Pseudomonadota</taxon>
        <taxon>Gammaproteobacteria</taxon>
        <taxon>Thiotrichales</taxon>
        <taxon>Thiotrichaceae</taxon>
        <taxon>Thioploca</taxon>
    </lineage>
</organism>
<keyword evidence="1" id="KW-0812">Transmembrane</keyword>
<evidence type="ECO:0000313" key="3">
    <source>
        <dbReference type="Proteomes" id="UP000031623"/>
    </source>
</evidence>
<feature type="transmembrane region" description="Helical" evidence="1">
    <location>
        <begin position="20"/>
        <end position="45"/>
    </location>
</feature>
<protein>
    <submittedName>
        <fullName evidence="2">Uncharacterized protein</fullName>
    </submittedName>
</protein>
<dbReference type="EMBL" id="AP014633">
    <property type="protein sequence ID" value="BAP57833.1"/>
    <property type="molecule type" value="Genomic_DNA"/>
</dbReference>
<dbReference type="KEGG" id="tig:THII_3536"/>
<name>A0A090AHM5_9GAMM</name>
<dbReference type="HOGENOM" id="CLU_1694696_0_0_6"/>
<feature type="transmembrane region" description="Helical" evidence="1">
    <location>
        <begin position="113"/>
        <end position="137"/>
    </location>
</feature>
<keyword evidence="1" id="KW-1133">Transmembrane helix</keyword>
<keyword evidence="1" id="KW-0472">Membrane</keyword>
<reference evidence="2 3" key="1">
    <citation type="journal article" date="2014" name="ISME J.">
        <title>Ecophysiology of Thioploca ingrica as revealed by the complete genome sequence supplemented with proteomic evidence.</title>
        <authorList>
            <person name="Kojima H."/>
            <person name="Ogura Y."/>
            <person name="Yamamoto N."/>
            <person name="Togashi T."/>
            <person name="Mori H."/>
            <person name="Watanabe T."/>
            <person name="Nemoto F."/>
            <person name="Kurokawa K."/>
            <person name="Hayashi T."/>
            <person name="Fukui M."/>
        </authorList>
    </citation>
    <scope>NUCLEOTIDE SEQUENCE [LARGE SCALE GENOMIC DNA]</scope>
</reference>
<sequence length="155" mass="18272">MGLFGMATIKFKTIVYYFPFIKRFISVLLIVIIILIIGFFLALYVSDNISQFLTRKVQIKIDITEYLQKGLRITREDKQDRLSQFEIENINNLAKNFATQEVRRHIGNISKEFLLWHLFTFFILGISLFVIIIVLFFHKPSLQSIILYIFQGKCP</sequence>
<dbReference type="STRING" id="40754.THII_3536"/>
<evidence type="ECO:0000313" key="2">
    <source>
        <dbReference type="EMBL" id="BAP57833.1"/>
    </source>
</evidence>
<gene>
    <name evidence="2" type="ORF">THII_3536</name>
</gene>
<evidence type="ECO:0000256" key="1">
    <source>
        <dbReference type="SAM" id="Phobius"/>
    </source>
</evidence>
<accession>A0A090AHM5</accession>